<gene>
    <name evidence="1" type="ORF">Q4F19_09125</name>
</gene>
<protein>
    <recommendedName>
        <fullName evidence="3">TetR family transcriptional regulator</fullName>
    </recommendedName>
</protein>
<accession>A0ABT8YA55</accession>
<dbReference type="InterPro" id="IPR036271">
    <property type="entry name" value="Tet_transcr_reg_TetR-rel_C_sf"/>
</dbReference>
<sequence length="100" mass="10611">MLITLAEGAGPLALFGDPGDGDSAEATRRGTSVTGLVTALGPIVDKAHRRGELRGDANGWTVLVELHMIWQRPLGGWTPGARRQTIAEALDLVMRGLTPR</sequence>
<reference evidence="1" key="1">
    <citation type="submission" date="2023-07" db="EMBL/GenBank/DDBJ databases">
        <authorList>
            <person name="Kim M."/>
        </authorList>
    </citation>
    <scope>NUCLEOTIDE SEQUENCE</scope>
    <source>
        <strain evidence="1">BIUV-7</strain>
    </source>
</reference>
<dbReference type="EMBL" id="JAUOTP010000003">
    <property type="protein sequence ID" value="MDO6414540.1"/>
    <property type="molecule type" value="Genomic_DNA"/>
</dbReference>
<dbReference type="Proteomes" id="UP001169764">
    <property type="component" value="Unassembled WGS sequence"/>
</dbReference>
<evidence type="ECO:0008006" key="3">
    <source>
        <dbReference type="Google" id="ProtNLM"/>
    </source>
</evidence>
<dbReference type="Gene3D" id="1.10.357.10">
    <property type="entry name" value="Tetracycline Repressor, domain 2"/>
    <property type="match status" value="1"/>
</dbReference>
<keyword evidence="2" id="KW-1185">Reference proteome</keyword>
<evidence type="ECO:0000313" key="2">
    <source>
        <dbReference type="Proteomes" id="UP001169764"/>
    </source>
</evidence>
<dbReference type="RefSeq" id="WP_303541784.1">
    <property type="nucleotide sequence ID" value="NZ_JAUOTP010000003.1"/>
</dbReference>
<comment type="caution">
    <text evidence="1">The sequence shown here is derived from an EMBL/GenBank/DDBJ whole genome shotgun (WGS) entry which is preliminary data.</text>
</comment>
<name>A0ABT8YA55_9SPHN</name>
<proteinExistence type="predicted"/>
<organism evidence="1 2">
    <name type="scientific">Sphingomonas natans</name>
    <dbReference type="NCBI Taxonomy" id="3063330"/>
    <lineage>
        <taxon>Bacteria</taxon>
        <taxon>Pseudomonadati</taxon>
        <taxon>Pseudomonadota</taxon>
        <taxon>Alphaproteobacteria</taxon>
        <taxon>Sphingomonadales</taxon>
        <taxon>Sphingomonadaceae</taxon>
        <taxon>Sphingomonas</taxon>
    </lineage>
</organism>
<evidence type="ECO:0000313" key="1">
    <source>
        <dbReference type="EMBL" id="MDO6414540.1"/>
    </source>
</evidence>
<dbReference type="SUPFAM" id="SSF48498">
    <property type="entry name" value="Tetracyclin repressor-like, C-terminal domain"/>
    <property type="match status" value="1"/>
</dbReference>